<protein>
    <submittedName>
        <fullName evidence="2">MOSC domain-containing protein</fullName>
    </submittedName>
</protein>
<comment type="caution">
    <text evidence="2">The sequence shown here is derived from an EMBL/GenBank/DDBJ whole genome shotgun (WGS) entry which is preliminary data.</text>
</comment>
<organism evidence="2 3">
    <name type="scientific">Histidinibacterium aquaticum</name>
    <dbReference type="NCBI Taxonomy" id="2613962"/>
    <lineage>
        <taxon>Bacteria</taxon>
        <taxon>Pseudomonadati</taxon>
        <taxon>Pseudomonadota</taxon>
        <taxon>Alphaproteobacteria</taxon>
        <taxon>Rhodobacterales</taxon>
        <taxon>Paracoccaceae</taxon>
        <taxon>Histidinibacterium</taxon>
    </lineage>
</organism>
<evidence type="ECO:0000313" key="3">
    <source>
        <dbReference type="Proteomes" id="UP000326554"/>
    </source>
</evidence>
<dbReference type="Gene3D" id="2.40.33.20">
    <property type="entry name" value="PK beta-barrel domain-like"/>
    <property type="match status" value="1"/>
</dbReference>
<dbReference type="GO" id="GO:0030170">
    <property type="term" value="F:pyridoxal phosphate binding"/>
    <property type="evidence" value="ECO:0007669"/>
    <property type="project" value="InterPro"/>
</dbReference>
<reference evidence="2 3" key="1">
    <citation type="submission" date="2019-09" db="EMBL/GenBank/DDBJ databases">
        <authorList>
            <person name="Park J.-S."/>
            <person name="Choi H.-J."/>
        </authorList>
    </citation>
    <scope>NUCLEOTIDE SEQUENCE [LARGE SCALE GENOMIC DNA]</scope>
    <source>
        <strain evidence="2 3">176SS1-4</strain>
    </source>
</reference>
<dbReference type="Proteomes" id="UP000326554">
    <property type="component" value="Unassembled WGS sequence"/>
</dbReference>
<dbReference type="PANTHER" id="PTHR36930">
    <property type="entry name" value="METAL-SULFUR CLUSTER BIOSYNTHESIS PROTEINS YUAD-RELATED"/>
    <property type="match status" value="1"/>
</dbReference>
<dbReference type="EMBL" id="VYQE01000001">
    <property type="protein sequence ID" value="KAA9010281.1"/>
    <property type="molecule type" value="Genomic_DNA"/>
</dbReference>
<name>A0A5J5GPQ5_9RHOB</name>
<evidence type="ECO:0000259" key="1">
    <source>
        <dbReference type="PROSITE" id="PS51340"/>
    </source>
</evidence>
<sequence length="205" mass="22477">MAALTPTEIYGTVTWLGRVTDRDTREISAEAFDEMPLTLAGFEGEHHAGLTRPSCSRVLDLYPRDTEIRNTRQLSIVSAEELAEIGRVLGLESLDPAWLGASVVVEGIPDFSHVPPNARLQAENGTTLTVDLQNGPCQFPAMTIERAMPGHGKAFKPAAEGRRGVTAWVEREGVLRLGDRLRLFVPAQRNWAPQEAPARMPEAAR</sequence>
<proteinExistence type="predicted"/>
<dbReference type="GO" id="GO:0030151">
    <property type="term" value="F:molybdenum ion binding"/>
    <property type="evidence" value="ECO:0007669"/>
    <property type="project" value="InterPro"/>
</dbReference>
<dbReference type="InterPro" id="IPR005302">
    <property type="entry name" value="MoCF_Sase_C"/>
</dbReference>
<dbReference type="RefSeq" id="WP_150443767.1">
    <property type="nucleotide sequence ID" value="NZ_VYQE01000001.1"/>
</dbReference>
<dbReference type="SUPFAM" id="SSF50800">
    <property type="entry name" value="PK beta-barrel domain-like"/>
    <property type="match status" value="1"/>
</dbReference>
<accession>A0A5J5GPQ5</accession>
<dbReference type="Pfam" id="PF03473">
    <property type="entry name" value="MOSC"/>
    <property type="match status" value="1"/>
</dbReference>
<dbReference type="InterPro" id="IPR052716">
    <property type="entry name" value="MOSC_domain"/>
</dbReference>
<dbReference type="PROSITE" id="PS51340">
    <property type="entry name" value="MOSC"/>
    <property type="match status" value="1"/>
</dbReference>
<evidence type="ECO:0000313" key="2">
    <source>
        <dbReference type="EMBL" id="KAA9010281.1"/>
    </source>
</evidence>
<gene>
    <name evidence="2" type="ORF">F3S47_03255</name>
</gene>
<dbReference type="PANTHER" id="PTHR36930:SF1">
    <property type="entry name" value="MOSC DOMAIN-CONTAINING PROTEIN"/>
    <property type="match status" value="1"/>
</dbReference>
<keyword evidence="3" id="KW-1185">Reference proteome</keyword>
<feature type="domain" description="MOSC" evidence="1">
    <location>
        <begin position="29"/>
        <end position="184"/>
    </location>
</feature>
<dbReference type="AlphaFoldDB" id="A0A5J5GPQ5"/>
<dbReference type="GO" id="GO:0003824">
    <property type="term" value="F:catalytic activity"/>
    <property type="evidence" value="ECO:0007669"/>
    <property type="project" value="InterPro"/>
</dbReference>
<dbReference type="InterPro" id="IPR011037">
    <property type="entry name" value="Pyrv_Knase-like_insert_dom_sf"/>
</dbReference>